<sequence>MMMMISPPHHRVHYFALHGRCIDRAELLFFIIRTYIYVSYPYTYTYIPSSIAAETRWYEIIEYQSYFHNIPVSSRRIMYELATRRSTALMDIRAHILHVMTEWYPAHCERSTSNLISKLSLSLSLASSRYSKSKSTAVVVSN</sequence>
<dbReference type="AlphaFoldDB" id="A0ABD2WPT6"/>
<organism evidence="1 2">
    <name type="scientific">Trichogramma kaykai</name>
    <dbReference type="NCBI Taxonomy" id="54128"/>
    <lineage>
        <taxon>Eukaryota</taxon>
        <taxon>Metazoa</taxon>
        <taxon>Ecdysozoa</taxon>
        <taxon>Arthropoda</taxon>
        <taxon>Hexapoda</taxon>
        <taxon>Insecta</taxon>
        <taxon>Pterygota</taxon>
        <taxon>Neoptera</taxon>
        <taxon>Endopterygota</taxon>
        <taxon>Hymenoptera</taxon>
        <taxon>Apocrita</taxon>
        <taxon>Proctotrupomorpha</taxon>
        <taxon>Chalcidoidea</taxon>
        <taxon>Trichogrammatidae</taxon>
        <taxon>Trichogramma</taxon>
    </lineage>
</organism>
<evidence type="ECO:0000313" key="2">
    <source>
        <dbReference type="Proteomes" id="UP001627154"/>
    </source>
</evidence>
<reference evidence="1 2" key="1">
    <citation type="journal article" date="2024" name="bioRxiv">
        <title>A reference genome for Trichogramma kaykai: A tiny desert-dwelling parasitoid wasp with competing sex-ratio distorters.</title>
        <authorList>
            <person name="Culotta J."/>
            <person name="Lindsey A.R."/>
        </authorList>
    </citation>
    <scope>NUCLEOTIDE SEQUENCE [LARGE SCALE GENOMIC DNA]</scope>
    <source>
        <strain evidence="1 2">KSX58</strain>
    </source>
</reference>
<protein>
    <submittedName>
        <fullName evidence="1">Uncharacterized protein</fullName>
    </submittedName>
</protein>
<keyword evidence="2" id="KW-1185">Reference proteome</keyword>
<comment type="caution">
    <text evidence="1">The sequence shown here is derived from an EMBL/GenBank/DDBJ whole genome shotgun (WGS) entry which is preliminary data.</text>
</comment>
<name>A0ABD2WPT6_9HYME</name>
<evidence type="ECO:0000313" key="1">
    <source>
        <dbReference type="EMBL" id="KAL3394892.1"/>
    </source>
</evidence>
<gene>
    <name evidence="1" type="ORF">TKK_010888</name>
</gene>
<accession>A0ABD2WPT6</accession>
<dbReference type="Proteomes" id="UP001627154">
    <property type="component" value="Unassembled WGS sequence"/>
</dbReference>
<dbReference type="EMBL" id="JBJJXI010000087">
    <property type="protein sequence ID" value="KAL3394892.1"/>
    <property type="molecule type" value="Genomic_DNA"/>
</dbReference>
<proteinExistence type="predicted"/>